<dbReference type="InterPro" id="IPR036286">
    <property type="entry name" value="LexA/Signal_pep-like_sf"/>
</dbReference>
<evidence type="ECO:0000256" key="7">
    <source>
        <dbReference type="RuleBase" id="RU362042"/>
    </source>
</evidence>
<dbReference type="EMBL" id="JAAKYA010000077">
    <property type="protein sequence ID" value="NGO39959.1"/>
    <property type="molecule type" value="Genomic_DNA"/>
</dbReference>
<evidence type="ECO:0000256" key="2">
    <source>
        <dbReference type="ARBA" id="ARBA00009370"/>
    </source>
</evidence>
<dbReference type="Proteomes" id="UP000477311">
    <property type="component" value="Unassembled WGS sequence"/>
</dbReference>
<feature type="domain" description="Peptidase S26" evidence="8">
    <location>
        <begin position="224"/>
        <end position="375"/>
    </location>
</feature>
<proteinExistence type="inferred from homology"/>
<evidence type="ECO:0000256" key="3">
    <source>
        <dbReference type="ARBA" id="ARBA00013208"/>
    </source>
</evidence>
<dbReference type="AlphaFoldDB" id="A0A6M1RQY4"/>
<comment type="catalytic activity">
    <reaction evidence="1 7">
        <text>Cleavage of hydrophobic, N-terminal signal or leader sequences from secreted and periplasmic proteins.</text>
        <dbReference type="EC" id="3.4.21.89"/>
    </reaction>
</comment>
<dbReference type="GO" id="GO:0006465">
    <property type="term" value="P:signal peptide processing"/>
    <property type="evidence" value="ECO:0007669"/>
    <property type="project" value="InterPro"/>
</dbReference>
<dbReference type="CDD" id="cd06530">
    <property type="entry name" value="S26_SPase_I"/>
    <property type="match status" value="1"/>
</dbReference>
<comment type="caution">
    <text evidence="9">The sequence shown here is derived from an EMBL/GenBank/DDBJ whole genome shotgun (WGS) entry which is preliminary data.</text>
</comment>
<reference evidence="9 10" key="1">
    <citation type="submission" date="2020-02" db="EMBL/GenBank/DDBJ databases">
        <title>Draft genome sequence of Limisphaera ngatamarikiensis NGM72.4T, a thermophilic Verrucomicrobia grouped in subdivision 3.</title>
        <authorList>
            <person name="Carere C.R."/>
            <person name="Steen J."/>
            <person name="Hugenholtz P."/>
            <person name="Stott M.B."/>
        </authorList>
    </citation>
    <scope>NUCLEOTIDE SEQUENCE [LARGE SCALE GENOMIC DNA]</scope>
    <source>
        <strain evidence="9 10">NGM72.4</strain>
    </source>
</reference>
<accession>A0A6M1RQY4</accession>
<dbReference type="RefSeq" id="WP_165108274.1">
    <property type="nucleotide sequence ID" value="NZ_JAAKYA010000077.1"/>
</dbReference>
<gene>
    <name evidence="9" type="primary">lepB</name>
    <name evidence="9" type="ORF">G4L39_11240</name>
</gene>
<feature type="domain" description="Peptidase S26" evidence="8">
    <location>
        <begin position="85"/>
        <end position="121"/>
    </location>
</feature>
<dbReference type="Pfam" id="PF10502">
    <property type="entry name" value="Peptidase_S26"/>
    <property type="match status" value="2"/>
</dbReference>
<evidence type="ECO:0000313" key="9">
    <source>
        <dbReference type="EMBL" id="NGO39959.1"/>
    </source>
</evidence>
<comment type="subcellular location">
    <subcellularLocation>
        <location evidence="7">Membrane</location>
        <topology evidence="7">Single-pass type II membrane protein</topology>
    </subcellularLocation>
</comment>
<dbReference type="GO" id="GO:0009003">
    <property type="term" value="F:signal peptidase activity"/>
    <property type="evidence" value="ECO:0007669"/>
    <property type="project" value="UniProtKB-EC"/>
</dbReference>
<dbReference type="PRINTS" id="PR00727">
    <property type="entry name" value="LEADERPTASE"/>
</dbReference>
<dbReference type="NCBIfam" id="TIGR02227">
    <property type="entry name" value="sigpep_I_bact"/>
    <property type="match status" value="1"/>
</dbReference>
<dbReference type="GO" id="GO:0004252">
    <property type="term" value="F:serine-type endopeptidase activity"/>
    <property type="evidence" value="ECO:0007669"/>
    <property type="project" value="InterPro"/>
</dbReference>
<dbReference type="SUPFAM" id="SSF51306">
    <property type="entry name" value="LexA/Signal peptidase"/>
    <property type="match status" value="1"/>
</dbReference>
<dbReference type="GO" id="GO:0016020">
    <property type="term" value="C:membrane"/>
    <property type="evidence" value="ECO:0007669"/>
    <property type="project" value="UniProtKB-SubCell"/>
</dbReference>
<evidence type="ECO:0000256" key="1">
    <source>
        <dbReference type="ARBA" id="ARBA00000677"/>
    </source>
</evidence>
<dbReference type="PANTHER" id="PTHR43390">
    <property type="entry name" value="SIGNAL PEPTIDASE I"/>
    <property type="match status" value="1"/>
</dbReference>
<dbReference type="PROSITE" id="PS00760">
    <property type="entry name" value="SPASE_I_2"/>
    <property type="match status" value="1"/>
</dbReference>
<keyword evidence="10" id="KW-1185">Reference proteome</keyword>
<dbReference type="InterPro" id="IPR000223">
    <property type="entry name" value="Pept_S26A_signal_pept_1"/>
</dbReference>
<evidence type="ECO:0000256" key="5">
    <source>
        <dbReference type="ARBA" id="ARBA00022801"/>
    </source>
</evidence>
<sequence length="386" mass="44319">MLWLRWLFSRTVRDALNLCRHVERLTHAQADLLSPAAREGLQKATAELRKVLRESGNPIALREQMDAVEEAAHQWLLRYPHPRLRENFEVLLVALAVAMGIRTFFLQPFAIPTGSMQPTLFGVTSINLLQYPGFQPPRGWERIREWFAGVSYVRVVARTDGPIQRVDPPLRLLFFNLKQTLWIGGVPHTIWFPPDTGQVDIAVRGGLRPGQFFRKGETVLHVRVQSGDHLFVDRFTYNFRLPRRGEIIVFETAGIQGLPQDQYYIKRLVALGGERVQIGQDRHLIINGRRLNHLTSGFDLVYSFDPSEPPRDSHYSGHVDGQRLAPLFYEHPDGVVVPPGHYLVMGDNTLNSLDSRAWGPLPARNVIGRFWFVYWPITERFGWVPR</sequence>
<dbReference type="Gene3D" id="2.10.109.10">
    <property type="entry name" value="Umud Fragment, subunit A"/>
    <property type="match status" value="1"/>
</dbReference>
<name>A0A6M1RQY4_9BACT</name>
<organism evidence="9 10">
    <name type="scientific">Limisphaera ngatamarikiensis</name>
    <dbReference type="NCBI Taxonomy" id="1324935"/>
    <lineage>
        <taxon>Bacteria</taxon>
        <taxon>Pseudomonadati</taxon>
        <taxon>Verrucomicrobiota</taxon>
        <taxon>Verrucomicrobiia</taxon>
        <taxon>Limisphaerales</taxon>
        <taxon>Limisphaeraceae</taxon>
        <taxon>Limisphaera</taxon>
    </lineage>
</organism>
<protein>
    <recommendedName>
        <fullName evidence="4 7">Signal peptidase I</fullName>
        <ecNumber evidence="3 7">3.4.21.89</ecNumber>
    </recommendedName>
</protein>
<dbReference type="InterPro" id="IPR019533">
    <property type="entry name" value="Peptidase_S26"/>
</dbReference>
<dbReference type="InterPro" id="IPR019758">
    <property type="entry name" value="Pept_S26A_signal_pept_1_CS"/>
</dbReference>
<evidence type="ECO:0000256" key="6">
    <source>
        <dbReference type="PIRSR" id="PIRSR600223-1"/>
    </source>
</evidence>
<dbReference type="PROSITE" id="PS00761">
    <property type="entry name" value="SPASE_I_3"/>
    <property type="match status" value="1"/>
</dbReference>
<evidence type="ECO:0000313" key="10">
    <source>
        <dbReference type="Proteomes" id="UP000477311"/>
    </source>
</evidence>
<comment type="similarity">
    <text evidence="2 7">Belongs to the peptidase S26 family.</text>
</comment>
<dbReference type="EC" id="3.4.21.89" evidence="3 7"/>
<feature type="active site" evidence="6">
    <location>
        <position position="266"/>
    </location>
</feature>
<evidence type="ECO:0000259" key="8">
    <source>
        <dbReference type="Pfam" id="PF10502"/>
    </source>
</evidence>
<keyword evidence="7" id="KW-0645">Protease</keyword>
<dbReference type="InterPro" id="IPR019757">
    <property type="entry name" value="Pept_S26A_signal_pept_1_Lys-AS"/>
</dbReference>
<evidence type="ECO:0000256" key="4">
    <source>
        <dbReference type="ARBA" id="ARBA00019232"/>
    </source>
</evidence>
<keyword evidence="5 7" id="KW-0378">Hydrolase</keyword>
<dbReference type="PANTHER" id="PTHR43390:SF1">
    <property type="entry name" value="CHLOROPLAST PROCESSING PEPTIDASE"/>
    <property type="match status" value="1"/>
</dbReference>
<feature type="active site" evidence="6">
    <location>
        <position position="115"/>
    </location>
</feature>